<dbReference type="PANTHER" id="PTHR23138">
    <property type="entry name" value="RAN BINDING PROTEIN"/>
    <property type="match status" value="1"/>
</dbReference>
<dbReference type="InterPro" id="IPR019734">
    <property type="entry name" value="TPR_rpt"/>
</dbReference>
<dbReference type="InterPro" id="IPR011993">
    <property type="entry name" value="PH-like_dom_sf"/>
</dbReference>
<feature type="region of interest" description="Disordered" evidence="7">
    <location>
        <begin position="2817"/>
        <end position="2850"/>
    </location>
</feature>
<dbReference type="Pfam" id="PF00638">
    <property type="entry name" value="Ran_BP1"/>
    <property type="match status" value="5"/>
</dbReference>
<keyword evidence="2" id="KW-0479">Metal-binding</keyword>
<dbReference type="Pfam" id="PF12185">
    <property type="entry name" value="IR1-M"/>
    <property type="match status" value="1"/>
</dbReference>
<keyword evidence="11" id="KW-1185">Reference proteome</keyword>
<feature type="repeat" description="TPR" evidence="6">
    <location>
        <begin position="60"/>
        <end position="93"/>
    </location>
</feature>
<dbReference type="PROSITE" id="PS50196">
    <property type="entry name" value="RANBD1"/>
    <property type="match status" value="5"/>
</dbReference>
<feature type="domain" description="RanBD1" evidence="8">
    <location>
        <begin position="1604"/>
        <end position="1740"/>
    </location>
</feature>
<sequence>MFRTKRDVDRHVQDVMRKLKNENERSLRCYNIAKLYFAVGEYELARRYVSSYLTIREDSASAHKLLGQALEQLGEKEKALAQYKSSLELESKQQDLVLKVCQLLVDSESPLDVGRARYWCERAERLFPHHPAVFKLKEHLLTADGEEDAAELEALIASELTARPTDVSLRIRLLRLYLDTERVTDAYSHAVEVELRSVQCFRDELQWYDCLIDVFETYQEENHEKCSWEFHLHYVGALERAACLSLQESQAGIHRSIADCVQALFRYELTITLYNEENLNFVIKTKTDPKLCLFIPLTWMAEYACIQVHLCCWVMTTCSLQENGSWREACRVSSPLLLLALSLPIDMQSTWLLHATETWKKSVDLWAKETAYRNSQAGHVLHSMVREHRSQFLDRVAQFCSGNWRERVFQRIFTTRDHQQGMSQSHFVNYPGFSDPPGRLPTPSELLSHDEKSQKLYPGSLHHLVWLGLQDVSSSSKKNNSLKPGSDFHCQVFEGLQLTCNNLNCAGTETLNRLDIDAFLYAAVFCANATQDEQQTAGYWSPDRPVTLPANITEQLCTVSQAKWWTAAYKVYTNQAKGDLGELRQTLQRGIEVVRVLGNHGLHIRLIVHLARTFERRASTLSARTEGSSDLHAVEARALLYWTAALPLLERLQRNQTIRAPQTRLFEYQGKDLSNAEVSALTEEGRFFLACQLMKEDKHEKAIEAFQQLKSPYASFYQATIYKKLAAEELEDQHREMITSEMRSQHIILLTKARECYYLTLDRLRSPGVDAKHPLNAELNSHIEEIESQLSRIDPDVMLVGGDAVNRNECDGMSDDSVSSAPSGGENLNNSLGGLGNSTSLYPQHSSFLHLTPRYRGSAGGQRQSSTPYRSNIHKLDSSDVATDHPRRTEARPSPERLDAQIRHLVHSRDTATQTILEQNKALLEQIKAVVDGLRENKSVMEEIKGYRDFGSKCSTSNADVFMLQVCDAEEDLYVFDDEDYSEDVNLAAAQLGQYQAFPPYPPNYTNYRGMSGMLSTPSGVGPYPAPHSGSQTPLLPPQPAIGGFFRGVEPSAASLMYPPPTLGYYAGQGALPFSEGQQLPNFGSAGPGIPAQAAYPSVFSRLGGSADSPSSSHDPKVPGSTLVSQPPAPPQPSQHQQQSAGPVNVVITASDILPTSAPANQPTLSVTIPPRHRLGTPLVTQPTASHPNLQSTTSAFTSTTVFSSTTSVSTTTQSSVPHAFQISMPPQAQLPRASILEKETDSASPVFPISTGMLLSSVPPPVYSALKKCPAGKDGVAGRADGGTDLRRVSTGSAAGVEEGEGDDVDHDPCPDFQPVIPLPAEVELTTGEEEESVLFESRAKLFRYVDKEWKERGVGTMKLLHNQKTGKVRVLMRREQVLKICANHNIRSDMELTPKNDRAWMWAALDFADEEVRLEQLCVRFKTSDEAASFKDAFDKAKAIVAAAETSPVKAASSVTSASTPALTPEPTKTATKVVTPPVLSVPVTSPSNKITVGGFTFASPPTFKTDSKYSAAETFKDATKDKEKTSVDGSRPSPFAGFSFTCSPKVSTSVESAVGTGSMPVSEDSRCSRTAPFAPKSVFANSTPDTVQVTPKAKEFVPTAEFKPVIPLPELVEQKTGEEGETILFEERAKLLRFDSEGKQWKERGVGRVKITQDPTTGRVRLLMRREQVLKVCCNHFVTANMKFTASSSSDRAWTWYAQDYSEGEMKPELFAIRFKTVDQALSFKKTLDEVQTKMSEKGENTDKSTLKSSKADNVSSASEVKPLSELFKAKPGSWECKTCYIRNAGTADLCVACETPKPGSSATSKPVPSFSFTAVPKSDQNAVPLSELFKPKAGSWDCKECYAHNDADKTSCVCCSNPKPGHEVTQKEKTAISANQPLFKFGMPSPGTEFNFGISSQITTGQSDFTFGVTARGTPEPVKYNFGMPVSSTSTSTTLTTTTTTPSLFTSSNSATPKGGFSFGVPSTTASSVTSIFGHKFTFGSPGKFEFSFSGIRPKSPTKVPKSPGSSGANASGTAAEDGSGSEVEEDEGEHIYFQPVIPLPDKVPLHTGEEDEDILYCHRAKLFRFTGGEWKERGVGDIKVLKHRSTHKVRLLMRRDQVLKLCLNHFLKPELTFREKDEKTWLWVAPDYSEGHVQEEKFAIRFKNKEIAAEFKQAIDKAQVSIFCQHACNRPCLGVPLCDLIHWLSDYVEIVYELKVTPEEEAAATQLKLPPNFYAYLRKPPCPGCAGCENDSDAEVEVHKSIQDSTLQKDGAGSSIQRTNSPENKSSLFTALKAPALFGQSTPTTTASSTATTQSSQSYSKQLAPVTASQQASLVNVKVTPATSETKTLPQFVPVSGSRTQGQQTTLLSIFNFQSSAPSTFLSSPQTSSQQHGSPFLQQVPGRTHPQQLIASPKLNTSITSQTNVTSIFSNPQSSTTAILSEQAAPLASSQPVSTSFFGQQTTQHISPSSSIDSSTPQAHFVGSGFAAFSSTPTPPASSASSETTKSSGFTFSSAGLKAASVSDPVGAKPVSVSFGTVGQKSRASPSTTDSTDSGFSVVESAGSSISKPKYSGFSFGTSTEATESSFQTKEVEGVPFLPSDSTLSFASLASQSGHSGFKTDASKNFSWAGAGSVVFSNSPVQHASTKAAGDRNDVSGDEGCADDSANSSHDPHFEPVVELPDAIEVRTGEEDETKVFCHRAKLYRYEAATKEWKERGVGEMKILHHPIRKTYRLLLRREQVHKVVCNQLVTADLVLRPLSTSDRAWCWGALNYAEESEPKVEELSVRFKLPEIAKEFRDKLNECIEQVAKQTAAAATVEAPKNPEVIIIGGAESEDSDDDSDDEEAAAEAEEEEGEEEEDEEGEKTLMFEKRVTLLIQDPETAVWSTQGLGDLQILYDHEICGARIYVEQDGTGEQLCNTIITLDTVLEVKKRDCIWCWVDYTEELPIERKFMAKFSSEEAATEFKNIFEEAKSLLEQSEILEHVNPEELTPDED</sequence>
<evidence type="ECO:0000259" key="9">
    <source>
        <dbReference type="PROSITE" id="PS50199"/>
    </source>
</evidence>
<name>A0A6L2PJF1_COPFO</name>
<feature type="compositionally biased region" description="Low complexity" evidence="7">
    <location>
        <begin position="823"/>
        <end position="837"/>
    </location>
</feature>
<feature type="compositionally biased region" description="Polar residues" evidence="7">
    <location>
        <begin position="2521"/>
        <end position="2540"/>
    </location>
</feature>
<keyword evidence="6" id="KW-0802">TPR repeat</keyword>
<feature type="region of interest" description="Disordered" evidence="7">
    <location>
        <begin position="1272"/>
        <end position="1310"/>
    </location>
</feature>
<dbReference type="Pfam" id="PF00641">
    <property type="entry name" value="Zn_ribbon_RanBP"/>
    <property type="match status" value="2"/>
</dbReference>
<feature type="region of interest" description="Disordered" evidence="7">
    <location>
        <begin position="2629"/>
        <end position="2660"/>
    </location>
</feature>
<evidence type="ECO:0000256" key="3">
    <source>
        <dbReference type="ARBA" id="ARBA00022771"/>
    </source>
</evidence>
<dbReference type="InterPro" id="IPR022011">
    <property type="entry name" value="IR1-M"/>
</dbReference>
<feature type="region of interest" description="Disordered" evidence="7">
    <location>
        <begin position="1994"/>
        <end position="2032"/>
    </location>
</feature>
<dbReference type="Gene3D" id="1.25.40.10">
    <property type="entry name" value="Tetratricopeptide repeat domain"/>
    <property type="match status" value="1"/>
</dbReference>
<feature type="compositionally biased region" description="Low complexity" evidence="7">
    <location>
        <begin position="2451"/>
        <end position="2460"/>
    </location>
</feature>
<evidence type="ECO:0000313" key="10">
    <source>
        <dbReference type="EMBL" id="GFG30588.1"/>
    </source>
</evidence>
<dbReference type="GO" id="GO:0008270">
    <property type="term" value="F:zinc ion binding"/>
    <property type="evidence" value="ECO:0007669"/>
    <property type="project" value="UniProtKB-KW"/>
</dbReference>
<evidence type="ECO:0008006" key="12">
    <source>
        <dbReference type="Google" id="ProtNLM"/>
    </source>
</evidence>
<feature type="domain" description="RanBP2-type" evidence="9">
    <location>
        <begin position="1836"/>
        <end position="1865"/>
    </location>
</feature>
<dbReference type="FunFam" id="1.25.40.10:FF:000582">
    <property type="entry name" value="E3 SUMO-protein ligase RanBP2"/>
    <property type="match status" value="1"/>
</dbReference>
<dbReference type="SUPFAM" id="SSF90209">
    <property type="entry name" value="Ran binding protein zinc finger-like"/>
    <property type="match status" value="2"/>
</dbReference>
<dbReference type="Gene3D" id="2.30.29.30">
    <property type="entry name" value="Pleckstrin-homology domain (PH domain)/Phosphotyrosine-binding domain (PTB)"/>
    <property type="match status" value="5"/>
</dbReference>
<dbReference type="InterPro" id="IPR011990">
    <property type="entry name" value="TPR-like_helical_dom_sf"/>
</dbReference>
<dbReference type="SMART" id="SM00547">
    <property type="entry name" value="ZnF_RBZ"/>
    <property type="match status" value="2"/>
</dbReference>
<feature type="domain" description="RanBD1" evidence="8">
    <location>
        <begin position="1313"/>
        <end position="1445"/>
    </location>
</feature>
<feature type="compositionally biased region" description="Low complexity" evidence="7">
    <location>
        <begin position="2007"/>
        <end position="2026"/>
    </location>
</feature>
<dbReference type="SMART" id="SM00028">
    <property type="entry name" value="TPR"/>
    <property type="match status" value="3"/>
</dbReference>
<dbReference type="FunCoup" id="A0A6L2PJF1">
    <property type="interactions" value="1835"/>
</dbReference>
<feature type="compositionally biased region" description="Polar residues" evidence="7">
    <location>
        <begin position="2436"/>
        <end position="2450"/>
    </location>
</feature>
<evidence type="ECO:0000256" key="7">
    <source>
        <dbReference type="SAM" id="MobiDB-lite"/>
    </source>
</evidence>
<evidence type="ECO:0000256" key="4">
    <source>
        <dbReference type="ARBA" id="ARBA00022833"/>
    </source>
</evidence>
<dbReference type="InterPro" id="IPR045255">
    <property type="entry name" value="RanBP1-like"/>
</dbReference>
<dbReference type="InParanoid" id="A0A6L2PJF1"/>
<feature type="compositionally biased region" description="Basic and acidic residues" evidence="7">
    <location>
        <begin position="874"/>
        <end position="897"/>
    </location>
</feature>
<dbReference type="SUPFAM" id="SSF48452">
    <property type="entry name" value="TPR-like"/>
    <property type="match status" value="1"/>
</dbReference>
<feature type="compositionally biased region" description="Polar residues" evidence="7">
    <location>
        <begin position="861"/>
        <end position="870"/>
    </location>
</feature>
<dbReference type="SMART" id="SM00160">
    <property type="entry name" value="RanBD"/>
    <property type="match status" value="4"/>
</dbReference>
<feature type="region of interest" description="Disordered" evidence="7">
    <location>
        <begin position="1736"/>
        <end position="1757"/>
    </location>
</feature>
<dbReference type="Proteomes" id="UP000502823">
    <property type="component" value="Unassembled WGS sequence"/>
</dbReference>
<evidence type="ECO:0000256" key="2">
    <source>
        <dbReference type="ARBA" id="ARBA00022723"/>
    </source>
</evidence>
<feature type="region of interest" description="Disordered" evidence="7">
    <location>
        <begin position="2521"/>
        <end position="2544"/>
    </location>
</feature>
<proteinExistence type="predicted"/>
<feature type="domain" description="RanBD1" evidence="8">
    <location>
        <begin position="2037"/>
        <end position="2164"/>
    </location>
</feature>
<feature type="domain" description="RanBP2-type" evidence="9">
    <location>
        <begin position="1774"/>
        <end position="1803"/>
    </location>
</feature>
<dbReference type="PROSITE" id="PS01358">
    <property type="entry name" value="ZF_RANBP2_1"/>
    <property type="match status" value="2"/>
</dbReference>
<evidence type="ECO:0000256" key="5">
    <source>
        <dbReference type="PROSITE-ProRule" id="PRU00322"/>
    </source>
</evidence>
<feature type="compositionally biased region" description="Acidic residues" evidence="7">
    <location>
        <begin position="2818"/>
        <end position="2848"/>
    </location>
</feature>
<keyword evidence="4" id="KW-0862">Zinc</keyword>
<dbReference type="Gene3D" id="4.10.1060.10">
    <property type="entry name" value="Zinc finger, RanBP2-type"/>
    <property type="match status" value="2"/>
</dbReference>
<dbReference type="PANTHER" id="PTHR23138:SF87">
    <property type="entry name" value="E3 SUMO-PROTEIN LIGASE RANBP2"/>
    <property type="match status" value="1"/>
</dbReference>
<keyword evidence="1" id="KW-0597">Phosphoprotein</keyword>
<dbReference type="EMBL" id="BLKM01010564">
    <property type="protein sequence ID" value="GFG30588.1"/>
    <property type="molecule type" value="Genomic_DNA"/>
</dbReference>
<gene>
    <name evidence="10" type="ORF">Cfor_10504</name>
</gene>
<comment type="caution">
    <text evidence="10">The sequence shown here is derived from an EMBL/GenBank/DDBJ whole genome shotgun (WGS) entry which is preliminary data.</text>
</comment>
<dbReference type="FunFam" id="4.10.1060.10:FF:000003">
    <property type="entry name" value="E3 SUMO-protein ligase RanBP2"/>
    <property type="match status" value="1"/>
</dbReference>
<evidence type="ECO:0000256" key="1">
    <source>
        <dbReference type="ARBA" id="ARBA00022553"/>
    </source>
</evidence>
<dbReference type="FunFam" id="2.30.29.30:FF:000018">
    <property type="entry name" value="E3 SUMO-protein ligase RanBP2"/>
    <property type="match status" value="4"/>
</dbReference>
<dbReference type="InterPro" id="IPR000156">
    <property type="entry name" value="Ran_bind_dom"/>
</dbReference>
<dbReference type="PROSITE" id="PS50199">
    <property type="entry name" value="ZF_RANBP2_2"/>
    <property type="match status" value="2"/>
</dbReference>
<dbReference type="CDD" id="cd13174">
    <property type="entry name" value="RanBD4_RanBP2_insect-like"/>
    <property type="match status" value="1"/>
</dbReference>
<accession>A0A6L2PJF1</accession>
<feature type="region of interest" description="Disordered" evidence="7">
    <location>
        <begin position="1101"/>
        <end position="1142"/>
    </location>
</feature>
<feature type="region of interest" description="Disordered" evidence="7">
    <location>
        <begin position="805"/>
        <end position="837"/>
    </location>
</feature>
<feature type="compositionally biased region" description="Basic and acidic residues" evidence="7">
    <location>
        <begin position="1736"/>
        <end position="1749"/>
    </location>
</feature>
<organism evidence="10 11">
    <name type="scientific">Coptotermes formosanus</name>
    <name type="common">Formosan subterranean termite</name>
    <dbReference type="NCBI Taxonomy" id="36987"/>
    <lineage>
        <taxon>Eukaryota</taxon>
        <taxon>Metazoa</taxon>
        <taxon>Ecdysozoa</taxon>
        <taxon>Arthropoda</taxon>
        <taxon>Hexapoda</taxon>
        <taxon>Insecta</taxon>
        <taxon>Pterygota</taxon>
        <taxon>Neoptera</taxon>
        <taxon>Polyneoptera</taxon>
        <taxon>Dictyoptera</taxon>
        <taxon>Blattodea</taxon>
        <taxon>Blattoidea</taxon>
        <taxon>Termitoidae</taxon>
        <taxon>Rhinotermitidae</taxon>
        <taxon>Coptotermes</taxon>
    </lineage>
</organism>
<dbReference type="OrthoDB" id="2357150at2759"/>
<evidence type="ECO:0000259" key="8">
    <source>
        <dbReference type="PROSITE" id="PS50196"/>
    </source>
</evidence>
<reference evidence="11" key="1">
    <citation type="submission" date="2020-01" db="EMBL/GenBank/DDBJ databases">
        <title>Draft genome sequence of the Termite Coptotermes fromosanus.</title>
        <authorList>
            <person name="Itakura S."/>
            <person name="Yosikawa Y."/>
            <person name="Umezawa K."/>
        </authorList>
    </citation>
    <scope>NUCLEOTIDE SEQUENCE [LARGE SCALE GENOMIC DNA]</scope>
</reference>
<feature type="region of interest" description="Disordered" evidence="7">
    <location>
        <begin position="2436"/>
        <end position="2462"/>
    </location>
</feature>
<evidence type="ECO:0000313" key="11">
    <source>
        <dbReference type="Proteomes" id="UP000502823"/>
    </source>
</evidence>
<dbReference type="InterPro" id="IPR036443">
    <property type="entry name" value="Znf_RanBP2_sf"/>
</dbReference>
<feature type="region of interest" description="Disordered" evidence="7">
    <location>
        <begin position="854"/>
        <end position="897"/>
    </location>
</feature>
<dbReference type="PROSITE" id="PS50005">
    <property type="entry name" value="TPR"/>
    <property type="match status" value="1"/>
</dbReference>
<keyword evidence="3 5" id="KW-0863">Zinc-finger</keyword>
<protein>
    <recommendedName>
        <fullName evidence="12">E3 SUMO-protein ligase RanBP2</fullName>
    </recommendedName>
</protein>
<dbReference type="SUPFAM" id="SSF50729">
    <property type="entry name" value="PH domain-like"/>
    <property type="match status" value="5"/>
</dbReference>
<evidence type="ECO:0000256" key="6">
    <source>
        <dbReference type="PROSITE-ProRule" id="PRU00339"/>
    </source>
</evidence>
<dbReference type="InterPro" id="IPR001876">
    <property type="entry name" value="Znf_RanBP2"/>
</dbReference>
<feature type="domain" description="RanBD1" evidence="8">
    <location>
        <begin position="2828"/>
        <end position="2963"/>
    </location>
</feature>
<feature type="domain" description="RanBD1" evidence="8">
    <location>
        <begin position="2658"/>
        <end position="2795"/>
    </location>
</feature>